<dbReference type="InterPro" id="IPR006665">
    <property type="entry name" value="OmpA-like"/>
</dbReference>
<dbReference type="Proteomes" id="UP001156666">
    <property type="component" value="Unassembled WGS sequence"/>
</dbReference>
<protein>
    <submittedName>
        <fullName evidence="7">Membrane protein</fullName>
    </submittedName>
</protein>
<dbReference type="PROSITE" id="PS50005">
    <property type="entry name" value="TPR"/>
    <property type="match status" value="1"/>
</dbReference>
<dbReference type="PRINTS" id="PR01021">
    <property type="entry name" value="OMPADOMAIN"/>
</dbReference>
<evidence type="ECO:0000259" key="6">
    <source>
        <dbReference type="PROSITE" id="PS51123"/>
    </source>
</evidence>
<dbReference type="Gene3D" id="3.30.1330.60">
    <property type="entry name" value="OmpA-like domain"/>
    <property type="match status" value="1"/>
</dbReference>
<dbReference type="Pfam" id="PF13181">
    <property type="entry name" value="TPR_8"/>
    <property type="match status" value="1"/>
</dbReference>
<keyword evidence="2 5" id="KW-0472">Membrane</keyword>
<evidence type="ECO:0000256" key="2">
    <source>
        <dbReference type="ARBA" id="ARBA00023136"/>
    </source>
</evidence>
<evidence type="ECO:0000256" key="4">
    <source>
        <dbReference type="PROSITE-ProRule" id="PRU00339"/>
    </source>
</evidence>
<dbReference type="PANTHER" id="PTHR30329:SF21">
    <property type="entry name" value="LIPOPROTEIN YIAD-RELATED"/>
    <property type="match status" value="1"/>
</dbReference>
<organism evidence="7 8">
    <name type="scientific">Portibacter lacus</name>
    <dbReference type="NCBI Taxonomy" id="1099794"/>
    <lineage>
        <taxon>Bacteria</taxon>
        <taxon>Pseudomonadati</taxon>
        <taxon>Bacteroidota</taxon>
        <taxon>Saprospiria</taxon>
        <taxon>Saprospirales</taxon>
        <taxon>Haliscomenobacteraceae</taxon>
        <taxon>Portibacter</taxon>
    </lineage>
</organism>
<evidence type="ECO:0000256" key="1">
    <source>
        <dbReference type="ARBA" id="ARBA00004442"/>
    </source>
</evidence>
<dbReference type="SUPFAM" id="SSF82171">
    <property type="entry name" value="DPP6 N-terminal domain-like"/>
    <property type="match status" value="1"/>
</dbReference>
<dbReference type="InterPro" id="IPR011659">
    <property type="entry name" value="WD40"/>
</dbReference>
<dbReference type="SUPFAM" id="SSF103088">
    <property type="entry name" value="OmpA-like"/>
    <property type="match status" value="1"/>
</dbReference>
<dbReference type="Gene3D" id="2.120.10.30">
    <property type="entry name" value="TolB, C-terminal domain"/>
    <property type="match status" value="1"/>
</dbReference>
<keyword evidence="3" id="KW-0998">Cell outer membrane</keyword>
<feature type="domain" description="OmpA-like" evidence="6">
    <location>
        <begin position="516"/>
        <end position="631"/>
    </location>
</feature>
<dbReference type="InterPro" id="IPR006664">
    <property type="entry name" value="OMP_bac"/>
</dbReference>
<reference evidence="7" key="2">
    <citation type="submission" date="2023-01" db="EMBL/GenBank/DDBJ databases">
        <title>Draft genome sequence of Portibacter lacus strain NBRC 108769.</title>
        <authorList>
            <person name="Sun Q."/>
            <person name="Mori K."/>
        </authorList>
    </citation>
    <scope>NUCLEOTIDE SEQUENCE</scope>
    <source>
        <strain evidence="7">NBRC 108769</strain>
    </source>
</reference>
<dbReference type="EMBL" id="BSOH01000023">
    <property type="protein sequence ID" value="GLR18937.1"/>
    <property type="molecule type" value="Genomic_DNA"/>
</dbReference>
<comment type="caution">
    <text evidence="7">The sequence shown here is derived from an EMBL/GenBank/DDBJ whole genome shotgun (WGS) entry which is preliminary data.</text>
</comment>
<dbReference type="InterPro" id="IPR011042">
    <property type="entry name" value="6-blade_b-propeller_TolB-like"/>
</dbReference>
<dbReference type="SUPFAM" id="SSF48452">
    <property type="entry name" value="TPR-like"/>
    <property type="match status" value="1"/>
</dbReference>
<evidence type="ECO:0000313" key="8">
    <source>
        <dbReference type="Proteomes" id="UP001156666"/>
    </source>
</evidence>
<name>A0AA37SRV5_9BACT</name>
<dbReference type="InterPro" id="IPR006690">
    <property type="entry name" value="OMPA-like_CS"/>
</dbReference>
<dbReference type="Gene3D" id="1.25.40.10">
    <property type="entry name" value="Tetratricopeptide repeat domain"/>
    <property type="match status" value="1"/>
</dbReference>
<sequence>MSIFLSGQEIITKNNATKGVIKLYNKAQDCVQNQKPEKAIKKLNSAIAKEPQFIDAYLLLGGIQYDLKDYDAAIHNFEKAFNLDSTYSPKVLQALALCYEAQKDNAQASLYFRKFLDNADRLKPEYVKEVEKKIRDFDFREEALKNPVPFTPEILPAEINQPKLSEYSPSLTADGRRLFFTRITKSQEDIYYTEKDTNGMWQEARLLPNLNTLENEGAHNISADGKTILFTYCSNSQQNNVRGCNIYVSFKNENSWSKPVYFDAINSKSWDTQPNISADGKTIIFVSKRPGGKGDSDLWWTRKNKDGKWTIPENLSAVINTPYREESPFFHPDGKTLYFKSEGHPGMGSFDLFKSELLADSTWSEPENLGYPINTEDHEGAMIVSLDGKTAYYSRGNGKIRFDQVQSDLYTFELPEAVRSNPVGFLSIRVFDAETKLPLEAIVRLQSSDDNTRETLNTGKDASLLIVLPLGENYSLNIDKKNYYFYSERFELEALNTAETAFEIDVYLKKIEEKQAEDPEPVILKNVLFATGSYELEKESFFELDQLANLLEENVNIQIEIQGHTDNVGNDDDNQQLSENRAKAVNNYLIQKGISKDRLTFVGYGETEPISSNETEEGRKINRRTTFIIKE</sequence>
<comment type="subcellular location">
    <subcellularLocation>
        <location evidence="1">Cell outer membrane</location>
    </subcellularLocation>
</comment>
<dbReference type="InterPro" id="IPR036737">
    <property type="entry name" value="OmpA-like_sf"/>
</dbReference>
<dbReference type="InterPro" id="IPR050330">
    <property type="entry name" value="Bact_OuterMem_StrucFunc"/>
</dbReference>
<dbReference type="AlphaFoldDB" id="A0AA37SRV5"/>
<dbReference type="CDD" id="cd07185">
    <property type="entry name" value="OmpA_C-like"/>
    <property type="match status" value="1"/>
</dbReference>
<reference evidence="7" key="1">
    <citation type="journal article" date="2014" name="Int. J. Syst. Evol. Microbiol.">
        <title>Complete genome sequence of Corynebacterium casei LMG S-19264T (=DSM 44701T), isolated from a smear-ripened cheese.</title>
        <authorList>
            <consortium name="US DOE Joint Genome Institute (JGI-PGF)"/>
            <person name="Walter F."/>
            <person name="Albersmeier A."/>
            <person name="Kalinowski J."/>
            <person name="Ruckert C."/>
        </authorList>
    </citation>
    <scope>NUCLEOTIDE SEQUENCE</scope>
    <source>
        <strain evidence="7">NBRC 108769</strain>
    </source>
</reference>
<dbReference type="InterPro" id="IPR019734">
    <property type="entry name" value="TPR_rpt"/>
</dbReference>
<dbReference type="PROSITE" id="PS51123">
    <property type="entry name" value="OMPA_2"/>
    <property type="match status" value="1"/>
</dbReference>
<keyword evidence="8" id="KW-1185">Reference proteome</keyword>
<dbReference type="PRINTS" id="PR01023">
    <property type="entry name" value="NAFLGMOTY"/>
</dbReference>
<keyword evidence="4" id="KW-0802">TPR repeat</keyword>
<dbReference type="PROSITE" id="PS01068">
    <property type="entry name" value="OMPA_1"/>
    <property type="match status" value="1"/>
</dbReference>
<dbReference type="SMART" id="SM00028">
    <property type="entry name" value="TPR"/>
    <property type="match status" value="3"/>
</dbReference>
<dbReference type="GO" id="GO:0009279">
    <property type="term" value="C:cell outer membrane"/>
    <property type="evidence" value="ECO:0007669"/>
    <property type="project" value="UniProtKB-SubCell"/>
</dbReference>
<dbReference type="InterPro" id="IPR011990">
    <property type="entry name" value="TPR-like_helical_dom_sf"/>
</dbReference>
<dbReference type="Pfam" id="PF00691">
    <property type="entry name" value="OmpA"/>
    <property type="match status" value="1"/>
</dbReference>
<dbReference type="RefSeq" id="WP_235292882.1">
    <property type="nucleotide sequence ID" value="NZ_BSOH01000023.1"/>
</dbReference>
<gene>
    <name evidence="7" type="ORF">GCM10007940_35530</name>
</gene>
<dbReference type="PANTHER" id="PTHR30329">
    <property type="entry name" value="STATOR ELEMENT OF FLAGELLAR MOTOR COMPLEX"/>
    <property type="match status" value="1"/>
</dbReference>
<proteinExistence type="predicted"/>
<evidence type="ECO:0000256" key="5">
    <source>
        <dbReference type="PROSITE-ProRule" id="PRU00473"/>
    </source>
</evidence>
<evidence type="ECO:0000313" key="7">
    <source>
        <dbReference type="EMBL" id="GLR18937.1"/>
    </source>
</evidence>
<dbReference type="Pfam" id="PF07676">
    <property type="entry name" value="PD40"/>
    <property type="match status" value="4"/>
</dbReference>
<accession>A0AA37SRV5</accession>
<feature type="repeat" description="TPR" evidence="4">
    <location>
        <begin position="54"/>
        <end position="87"/>
    </location>
</feature>
<evidence type="ECO:0000256" key="3">
    <source>
        <dbReference type="ARBA" id="ARBA00023237"/>
    </source>
</evidence>